<sequence length="459" mass="49173">MDILPTCVVDKPKIPKSKRSTRSGTLTPPAHGSTFSTPLGRSFAHPVTSSVLLDESPSPHPPVSHPPAKDLSDIFSFATEDPVAGTSRSANKPPSSLARRMLGRSRTESSVISVSSTSEQDTSDPNSVPTTPKKLRPFVSEGVIGSPSSHSPSRAKSADDVSSPPVGPRPSLANANSNVRTYAGKSRSFLVALPPSQAASIGVDTTAATFDSAAMLADNQEDDFEIRESYTELRQRWGIDGSEDDPRPVSPHQSPSPRRKGKSTGLPKQHPVESVRLFNGMINDLKSITDLRSKGESRRFLDEVGYLFEGLEGSCTISVRRASALEIVTKLCDVDFARKAKAADFLGRAWEVLREAGAGDGDKVLDTSLAFYAALVARDSTVLSDLVLKSDFIDTLHNMLTPLELSNDPLWLISTNAGPTDLKASGISKAENLLLGNLQKLAQKKSGVFQDHDICLAGF</sequence>
<dbReference type="InterPro" id="IPR039874">
    <property type="entry name" value="WAPL"/>
</dbReference>
<dbReference type="Pfam" id="PF07814">
    <property type="entry name" value="WAPL"/>
    <property type="match status" value="1"/>
</dbReference>
<feature type="region of interest" description="Disordered" evidence="2">
    <location>
        <begin position="1"/>
        <end position="179"/>
    </location>
</feature>
<organism evidence="4">
    <name type="scientific">Ganoderma boninense</name>
    <dbReference type="NCBI Taxonomy" id="34458"/>
    <lineage>
        <taxon>Eukaryota</taxon>
        <taxon>Fungi</taxon>
        <taxon>Dikarya</taxon>
        <taxon>Basidiomycota</taxon>
        <taxon>Agaricomycotina</taxon>
        <taxon>Agaricomycetes</taxon>
        <taxon>Polyporales</taxon>
        <taxon>Polyporaceae</taxon>
        <taxon>Ganoderma</taxon>
    </lineage>
</organism>
<dbReference type="PANTHER" id="PTHR22100">
    <property type="entry name" value="WINGS APART-LIKE PROTEIN HOMOLOG"/>
    <property type="match status" value="1"/>
</dbReference>
<feature type="compositionally biased region" description="Low complexity" evidence="2">
    <location>
        <begin position="108"/>
        <end position="119"/>
    </location>
</feature>
<evidence type="ECO:0000256" key="2">
    <source>
        <dbReference type="SAM" id="MobiDB-lite"/>
    </source>
</evidence>
<gene>
    <name evidence="4" type="primary">I1RMP0</name>
</gene>
<dbReference type="PANTHER" id="PTHR22100:SF13">
    <property type="entry name" value="WINGS APART-LIKE PROTEIN HOMOLOG"/>
    <property type="match status" value="1"/>
</dbReference>
<proteinExistence type="inferred from homology"/>
<dbReference type="InterPro" id="IPR011989">
    <property type="entry name" value="ARM-like"/>
</dbReference>
<feature type="domain" description="Wings apart-like protein C-terminal" evidence="3">
    <location>
        <begin position="286"/>
        <end position="401"/>
    </location>
</feature>
<reference evidence="4" key="1">
    <citation type="submission" date="2019-10" db="EMBL/GenBank/DDBJ databases">
        <authorList>
            <person name="Nor Muhammad N."/>
        </authorList>
    </citation>
    <scope>NUCLEOTIDE SEQUENCE</scope>
</reference>
<evidence type="ECO:0000313" key="4">
    <source>
        <dbReference type="EMBL" id="VWO95991.1"/>
    </source>
</evidence>
<protein>
    <recommendedName>
        <fullName evidence="3">Wings apart-like protein C-terminal domain-containing protein</fullName>
    </recommendedName>
</protein>
<evidence type="ECO:0000259" key="3">
    <source>
        <dbReference type="Pfam" id="PF07814"/>
    </source>
</evidence>
<feature type="region of interest" description="Disordered" evidence="2">
    <location>
        <begin position="237"/>
        <end position="270"/>
    </location>
</feature>
<comment type="similarity">
    <text evidence="1">Belongs to the WAPL family.</text>
</comment>
<dbReference type="EMBL" id="LR725276">
    <property type="protein sequence ID" value="VWO95991.1"/>
    <property type="molecule type" value="Genomic_DNA"/>
</dbReference>
<dbReference type="InterPro" id="IPR022771">
    <property type="entry name" value="WAPL_C"/>
</dbReference>
<evidence type="ECO:0000256" key="1">
    <source>
        <dbReference type="ARBA" id="ARBA00006854"/>
    </source>
</evidence>
<dbReference type="Gene3D" id="1.25.10.10">
    <property type="entry name" value="Leucine-rich Repeat Variant"/>
    <property type="match status" value="1"/>
</dbReference>
<accession>A0A5K1JVH0</accession>
<name>A0A5K1JVH0_9APHY</name>
<dbReference type="AlphaFoldDB" id="A0A5K1JVH0"/>